<evidence type="ECO:0000313" key="5">
    <source>
        <dbReference type="Proteomes" id="UP001153328"/>
    </source>
</evidence>
<dbReference type="Proteomes" id="UP001153328">
    <property type="component" value="Unassembled WGS sequence"/>
</dbReference>
<proteinExistence type="predicted"/>
<name>A0A9W4E1K6_9ACTN</name>
<keyword evidence="2" id="KW-0732">Signal</keyword>
<feature type="domain" description="DUF8094" evidence="3">
    <location>
        <begin position="60"/>
        <end position="358"/>
    </location>
</feature>
<dbReference type="EMBL" id="CAJVAX010000001">
    <property type="protein sequence ID" value="CAG7602894.1"/>
    <property type="molecule type" value="Genomic_DNA"/>
</dbReference>
<dbReference type="PROSITE" id="PS51257">
    <property type="entry name" value="PROKAR_LIPOPROTEIN"/>
    <property type="match status" value="1"/>
</dbReference>
<feature type="region of interest" description="Disordered" evidence="1">
    <location>
        <begin position="28"/>
        <end position="60"/>
    </location>
</feature>
<sequence>MNRRIVTIAVGLAATSLLAAGCGGKDGGGSGGGGGKDKASASSASSSGQAGSSGKSGKSAAPIVSTAEAGTILDTYEKVNNAANVTQDGAKLGTVEGGALYQQSLAQYKQFPTYSAKVKADYRKPFTYVDRHFHIPAGGSWFMVDAAVSGGNFDKGERQLIVFQQQTGGHWKMVLADDFTGAAPAVATSADGAATVVAPDATVAGTKLSTLGSAANDLRVSGGKKAGAVLADSAVRRDAVKEYTTRNDHWGRYKTCLRTDFEDAGAKWDSAYTTYPQTYAVRTADGGALVASTSYFVKLEFSTRPEQCTVVPGGNTTVYLHGDQPGVRSRFASLNAVSVPATGKPVQLGGDVQLIGASS</sequence>
<evidence type="ECO:0000313" key="4">
    <source>
        <dbReference type="EMBL" id="CAG7602894.1"/>
    </source>
</evidence>
<feature type="compositionally biased region" description="Low complexity" evidence="1">
    <location>
        <begin position="40"/>
        <end position="60"/>
    </location>
</feature>
<evidence type="ECO:0000259" key="3">
    <source>
        <dbReference type="Pfam" id="PF26366"/>
    </source>
</evidence>
<dbReference type="AlphaFoldDB" id="A0A9W4E1K6"/>
<dbReference type="Pfam" id="PF26366">
    <property type="entry name" value="DUF8094"/>
    <property type="match status" value="1"/>
</dbReference>
<evidence type="ECO:0000256" key="1">
    <source>
        <dbReference type="SAM" id="MobiDB-lite"/>
    </source>
</evidence>
<organism evidence="4 5">
    <name type="scientific">Actinacidiphila bryophytorum</name>
    <dbReference type="NCBI Taxonomy" id="1436133"/>
    <lineage>
        <taxon>Bacteria</taxon>
        <taxon>Bacillati</taxon>
        <taxon>Actinomycetota</taxon>
        <taxon>Actinomycetes</taxon>
        <taxon>Kitasatosporales</taxon>
        <taxon>Streptomycetaceae</taxon>
        <taxon>Actinacidiphila</taxon>
    </lineage>
</organism>
<keyword evidence="5" id="KW-1185">Reference proteome</keyword>
<protein>
    <recommendedName>
        <fullName evidence="3">DUF8094 domain-containing protein</fullName>
    </recommendedName>
</protein>
<accession>A0A9W4E1K6</accession>
<reference evidence="4" key="1">
    <citation type="submission" date="2021-06" db="EMBL/GenBank/DDBJ databases">
        <authorList>
            <person name="Arsene-Ploetze F."/>
        </authorList>
    </citation>
    <scope>NUCLEOTIDE SEQUENCE</scope>
    <source>
        <strain evidence="4">SBRY1</strain>
    </source>
</reference>
<feature type="chain" id="PRO_5040995148" description="DUF8094 domain-containing protein" evidence="2">
    <location>
        <begin position="20"/>
        <end position="359"/>
    </location>
</feature>
<gene>
    <name evidence="4" type="ORF">SBRY_10570</name>
</gene>
<evidence type="ECO:0000256" key="2">
    <source>
        <dbReference type="SAM" id="SignalP"/>
    </source>
</evidence>
<dbReference type="InterPro" id="IPR058407">
    <property type="entry name" value="DUF8094"/>
</dbReference>
<comment type="caution">
    <text evidence="4">The sequence shown here is derived from an EMBL/GenBank/DDBJ whole genome shotgun (WGS) entry which is preliminary data.</text>
</comment>
<feature type="signal peptide" evidence="2">
    <location>
        <begin position="1"/>
        <end position="19"/>
    </location>
</feature>
<dbReference type="RefSeq" id="WP_205048007.1">
    <property type="nucleotide sequence ID" value="NZ_CAJVAX010000001.1"/>
</dbReference>